<comment type="caution">
    <text evidence="9">The sequence shown here is derived from an EMBL/GenBank/DDBJ whole genome shotgun (WGS) entry which is preliminary data.</text>
</comment>
<evidence type="ECO:0000256" key="7">
    <source>
        <dbReference type="RuleBase" id="RU361233"/>
    </source>
</evidence>
<comment type="subunit">
    <text evidence="7">Homodimer and heterodimers.</text>
</comment>
<evidence type="ECO:0000313" key="9">
    <source>
        <dbReference type="EMBL" id="KAE8668401.1"/>
    </source>
</evidence>
<dbReference type="Pfam" id="PF04535">
    <property type="entry name" value="CASP_dom"/>
    <property type="match status" value="1"/>
</dbReference>
<keyword evidence="3 7" id="KW-1003">Cell membrane</keyword>
<comment type="caution">
    <text evidence="7">Lacks conserved residue(s) required for the propagation of feature annotation.</text>
</comment>
<evidence type="ECO:0000256" key="1">
    <source>
        <dbReference type="ARBA" id="ARBA00004651"/>
    </source>
</evidence>
<keyword evidence="10" id="KW-1185">Reference proteome</keyword>
<keyword evidence="4 7" id="KW-0812">Transmembrane</keyword>
<accession>A0A6A2X1S1</accession>
<proteinExistence type="inferred from homology"/>
<dbReference type="Proteomes" id="UP000436088">
    <property type="component" value="Unassembled WGS sequence"/>
</dbReference>
<evidence type="ECO:0000256" key="5">
    <source>
        <dbReference type="ARBA" id="ARBA00022989"/>
    </source>
</evidence>
<evidence type="ECO:0000256" key="6">
    <source>
        <dbReference type="ARBA" id="ARBA00023136"/>
    </source>
</evidence>
<organism evidence="9 10">
    <name type="scientific">Hibiscus syriacus</name>
    <name type="common">Rose of Sharon</name>
    <dbReference type="NCBI Taxonomy" id="106335"/>
    <lineage>
        <taxon>Eukaryota</taxon>
        <taxon>Viridiplantae</taxon>
        <taxon>Streptophyta</taxon>
        <taxon>Embryophyta</taxon>
        <taxon>Tracheophyta</taxon>
        <taxon>Spermatophyta</taxon>
        <taxon>Magnoliopsida</taxon>
        <taxon>eudicotyledons</taxon>
        <taxon>Gunneridae</taxon>
        <taxon>Pentapetalae</taxon>
        <taxon>rosids</taxon>
        <taxon>malvids</taxon>
        <taxon>Malvales</taxon>
        <taxon>Malvaceae</taxon>
        <taxon>Malvoideae</taxon>
        <taxon>Hibiscus</taxon>
    </lineage>
</organism>
<dbReference type="EMBL" id="VEPZ02001554">
    <property type="protein sequence ID" value="KAE8668401.1"/>
    <property type="molecule type" value="Genomic_DNA"/>
</dbReference>
<dbReference type="GO" id="GO:0005886">
    <property type="term" value="C:plasma membrane"/>
    <property type="evidence" value="ECO:0007669"/>
    <property type="project" value="UniProtKB-SubCell"/>
</dbReference>
<evidence type="ECO:0000256" key="4">
    <source>
        <dbReference type="ARBA" id="ARBA00022692"/>
    </source>
</evidence>
<evidence type="ECO:0000256" key="3">
    <source>
        <dbReference type="ARBA" id="ARBA00022475"/>
    </source>
</evidence>
<name>A0A6A2X1S1_HIBSY</name>
<dbReference type="InterPro" id="IPR006702">
    <property type="entry name" value="CASP_dom"/>
</dbReference>
<evidence type="ECO:0000259" key="8">
    <source>
        <dbReference type="Pfam" id="PF04535"/>
    </source>
</evidence>
<feature type="transmembrane region" description="Helical" evidence="7">
    <location>
        <begin position="39"/>
        <end position="59"/>
    </location>
</feature>
<comment type="similarity">
    <text evidence="2 7">Belongs to the Casparian strip membrane proteins (CASP) family.</text>
</comment>
<keyword evidence="5 7" id="KW-1133">Transmembrane helix</keyword>
<sequence>MMKSEDHSSINVDESSAVEKGKAPLIATARDQKSGFKKVLGIADFLLRLGAIIAALAAASTMGTSDQTLPFFAQFFQFEASYDDLPTFMYVFCDRNGISWRKSRPFSPFLHNHYCPPSCSSAQTPPIHFGYCPIIVQHEAQSGKPDPTDPD</sequence>
<evidence type="ECO:0000256" key="2">
    <source>
        <dbReference type="ARBA" id="ARBA00007651"/>
    </source>
</evidence>
<dbReference type="AlphaFoldDB" id="A0A6A2X1S1"/>
<feature type="domain" description="Casparian strip membrane protein" evidence="8">
    <location>
        <begin position="39"/>
        <end position="92"/>
    </location>
</feature>
<reference evidence="9" key="1">
    <citation type="submission" date="2019-09" db="EMBL/GenBank/DDBJ databases">
        <title>Draft genome information of white flower Hibiscus syriacus.</title>
        <authorList>
            <person name="Kim Y.-M."/>
        </authorList>
    </citation>
    <scope>NUCLEOTIDE SEQUENCE [LARGE SCALE GENOMIC DNA]</scope>
    <source>
        <strain evidence="9">YM2019G1</strain>
    </source>
</reference>
<gene>
    <name evidence="9" type="ORF">F3Y22_tig00112342pilonHSYRG00014</name>
</gene>
<keyword evidence="6 7" id="KW-0472">Membrane</keyword>
<evidence type="ECO:0000313" key="10">
    <source>
        <dbReference type="Proteomes" id="UP000436088"/>
    </source>
</evidence>
<comment type="subcellular location">
    <subcellularLocation>
        <location evidence="1 7">Cell membrane</location>
        <topology evidence="1 7">Multi-pass membrane protein</topology>
    </subcellularLocation>
</comment>
<protein>
    <recommendedName>
        <fullName evidence="7">CASP-like protein</fullName>
    </recommendedName>
</protein>